<comment type="function">
    <text evidence="9">Involved in the cellular defense against the biological effects of O6-methylguanine (O6-MeG) and O4-methylthymine (O4-MeT) in DNA. Repairs the methylated nucleobase in DNA by stoichiometrically transferring the methyl group to a cysteine residue in the enzyme. This is a suicide reaction: the enzyme is irreversibly inactivated.</text>
</comment>
<organism evidence="12 13">
    <name type="scientific">Cohnella xylanilytica</name>
    <dbReference type="NCBI Taxonomy" id="557555"/>
    <lineage>
        <taxon>Bacteria</taxon>
        <taxon>Bacillati</taxon>
        <taxon>Bacillota</taxon>
        <taxon>Bacilli</taxon>
        <taxon>Bacillales</taxon>
        <taxon>Paenibacillaceae</taxon>
        <taxon>Cohnella</taxon>
    </lineage>
</organism>
<keyword evidence="7 9" id="KW-0234">DNA repair</keyword>
<dbReference type="NCBIfam" id="TIGR00589">
    <property type="entry name" value="ogt"/>
    <property type="match status" value="1"/>
</dbReference>
<keyword evidence="5 9" id="KW-0808">Transferase</keyword>
<evidence type="ECO:0000256" key="5">
    <source>
        <dbReference type="ARBA" id="ARBA00022679"/>
    </source>
</evidence>
<comment type="catalytic activity">
    <reaction evidence="8 9">
        <text>a 6-O-methyl-2'-deoxyguanosine in DNA + L-cysteinyl-[protein] = S-methyl-L-cysteinyl-[protein] + a 2'-deoxyguanosine in DNA</text>
        <dbReference type="Rhea" id="RHEA:24000"/>
        <dbReference type="Rhea" id="RHEA-COMP:10131"/>
        <dbReference type="Rhea" id="RHEA-COMP:10132"/>
        <dbReference type="Rhea" id="RHEA-COMP:11367"/>
        <dbReference type="Rhea" id="RHEA-COMP:11368"/>
        <dbReference type="ChEBI" id="CHEBI:29950"/>
        <dbReference type="ChEBI" id="CHEBI:82612"/>
        <dbReference type="ChEBI" id="CHEBI:85445"/>
        <dbReference type="ChEBI" id="CHEBI:85448"/>
        <dbReference type="EC" id="2.1.1.63"/>
    </reaction>
</comment>
<dbReference type="PANTHER" id="PTHR10815:SF13">
    <property type="entry name" value="METHYLATED-DNA--PROTEIN-CYSTEINE METHYLTRANSFERASE"/>
    <property type="match status" value="1"/>
</dbReference>
<dbReference type="Pfam" id="PF01035">
    <property type="entry name" value="DNA_binding_1"/>
    <property type="match status" value="1"/>
</dbReference>
<dbReference type="Gene3D" id="1.10.10.10">
    <property type="entry name" value="Winged helix-like DNA-binding domain superfamily/Winged helix DNA-binding domain"/>
    <property type="match status" value="1"/>
</dbReference>
<dbReference type="GO" id="GO:0005737">
    <property type="term" value="C:cytoplasm"/>
    <property type="evidence" value="ECO:0007669"/>
    <property type="project" value="UniProtKB-SubCell"/>
</dbReference>
<reference evidence="12 13" key="1">
    <citation type="submission" date="2020-08" db="EMBL/GenBank/DDBJ databases">
        <title>Cohnella phylogeny.</title>
        <authorList>
            <person name="Dunlap C."/>
        </authorList>
    </citation>
    <scope>NUCLEOTIDE SEQUENCE [LARGE SCALE GENOMIC DNA]</scope>
    <source>
        <strain evidence="12 13">DSM 25239</strain>
    </source>
</reference>
<dbReference type="Proteomes" id="UP000553776">
    <property type="component" value="Unassembled WGS sequence"/>
</dbReference>
<dbReference type="InterPro" id="IPR014048">
    <property type="entry name" value="MethylDNA_cys_MeTrfase_DNA-bd"/>
</dbReference>
<dbReference type="InterPro" id="IPR036388">
    <property type="entry name" value="WH-like_DNA-bd_sf"/>
</dbReference>
<dbReference type="EMBL" id="JACJVR010000068">
    <property type="protein sequence ID" value="MBB6693176.1"/>
    <property type="molecule type" value="Genomic_DNA"/>
</dbReference>
<dbReference type="HAMAP" id="MF_00772">
    <property type="entry name" value="OGT"/>
    <property type="match status" value="1"/>
</dbReference>
<comment type="miscellaneous">
    <text evidence="9">This enzyme catalyzes only one turnover and therefore is not strictly catalytic. According to one definition, an enzyme is a biocatalyst that acts repeatedly and over many reaction cycles.</text>
</comment>
<gene>
    <name evidence="12" type="ORF">H7B90_17365</name>
</gene>
<dbReference type="RefSeq" id="WP_185137159.1">
    <property type="nucleotide sequence ID" value="NZ_JACJVR010000068.1"/>
</dbReference>
<comment type="catalytic activity">
    <reaction evidence="1 9">
        <text>a 4-O-methyl-thymidine in DNA + L-cysteinyl-[protein] = a thymidine in DNA + S-methyl-L-cysteinyl-[protein]</text>
        <dbReference type="Rhea" id="RHEA:53428"/>
        <dbReference type="Rhea" id="RHEA-COMP:10131"/>
        <dbReference type="Rhea" id="RHEA-COMP:10132"/>
        <dbReference type="Rhea" id="RHEA-COMP:13555"/>
        <dbReference type="Rhea" id="RHEA-COMP:13556"/>
        <dbReference type="ChEBI" id="CHEBI:29950"/>
        <dbReference type="ChEBI" id="CHEBI:82612"/>
        <dbReference type="ChEBI" id="CHEBI:137386"/>
        <dbReference type="ChEBI" id="CHEBI:137387"/>
        <dbReference type="EC" id="2.1.1.63"/>
    </reaction>
</comment>
<evidence type="ECO:0000256" key="1">
    <source>
        <dbReference type="ARBA" id="ARBA00001286"/>
    </source>
</evidence>
<dbReference type="InterPro" id="IPR036217">
    <property type="entry name" value="MethylDNA_cys_MeTrfase_DNAb"/>
</dbReference>
<comment type="similarity">
    <text evidence="2 9">Belongs to the MGMT family.</text>
</comment>
<sequence length="188" mass="20628">MEPNVKRGREAEPDMRWTEIDSPIGPLTLCATDEGLCRIDFGGWETRGEGLSDWAARRRGHRLRQSPDDKDPVLREAKRQLSDYFLGNLTRFRLPLALAGTPFQLRVWEALTQVPYGATASYKDIAEAIGQPKAVRAVGGANNRNVLPIIVPCHRIVGAGGGLVGYAGGLPAKEKLLELERAADASRR</sequence>
<dbReference type="EC" id="2.1.1.63" evidence="9"/>
<comment type="subcellular location">
    <subcellularLocation>
        <location evidence="9">Cytoplasm</location>
    </subcellularLocation>
</comment>
<dbReference type="GO" id="GO:0003908">
    <property type="term" value="F:methylated-DNA-[protein]-cysteine S-methyltransferase activity"/>
    <property type="evidence" value="ECO:0007669"/>
    <property type="project" value="UniProtKB-UniRule"/>
</dbReference>
<keyword evidence="6 9" id="KW-0227">DNA damage</keyword>
<evidence type="ECO:0000259" key="11">
    <source>
        <dbReference type="Pfam" id="PF02870"/>
    </source>
</evidence>
<keyword evidence="4 9" id="KW-0489">Methyltransferase</keyword>
<dbReference type="PROSITE" id="PS00374">
    <property type="entry name" value="MGMT"/>
    <property type="match status" value="1"/>
</dbReference>
<dbReference type="CDD" id="cd06445">
    <property type="entry name" value="ATase"/>
    <property type="match status" value="1"/>
</dbReference>
<evidence type="ECO:0000256" key="4">
    <source>
        <dbReference type="ARBA" id="ARBA00022603"/>
    </source>
</evidence>
<dbReference type="GO" id="GO:0006307">
    <property type="term" value="P:DNA alkylation repair"/>
    <property type="evidence" value="ECO:0007669"/>
    <property type="project" value="UniProtKB-UniRule"/>
</dbReference>
<dbReference type="FunFam" id="1.10.10.10:FF:000214">
    <property type="entry name" value="Methylated-DNA--protein-cysteine methyltransferase"/>
    <property type="match status" value="1"/>
</dbReference>
<feature type="domain" description="Methylated-DNA-[protein]-cysteine S-methyltransferase DNA binding" evidence="10">
    <location>
        <begin position="102"/>
        <end position="181"/>
    </location>
</feature>
<evidence type="ECO:0000256" key="2">
    <source>
        <dbReference type="ARBA" id="ARBA00008711"/>
    </source>
</evidence>
<evidence type="ECO:0000256" key="7">
    <source>
        <dbReference type="ARBA" id="ARBA00023204"/>
    </source>
</evidence>
<evidence type="ECO:0000313" key="13">
    <source>
        <dbReference type="Proteomes" id="UP000553776"/>
    </source>
</evidence>
<evidence type="ECO:0000256" key="8">
    <source>
        <dbReference type="ARBA" id="ARBA00049348"/>
    </source>
</evidence>
<name>A0A841TY31_9BACL</name>
<evidence type="ECO:0000256" key="3">
    <source>
        <dbReference type="ARBA" id="ARBA00022490"/>
    </source>
</evidence>
<dbReference type="SUPFAM" id="SSF53155">
    <property type="entry name" value="Methylated DNA-protein cysteine methyltransferase domain"/>
    <property type="match status" value="1"/>
</dbReference>
<protein>
    <recommendedName>
        <fullName evidence="9">Methylated-DNA--protein-cysteine methyltransferase</fullName>
        <ecNumber evidence="9">2.1.1.63</ecNumber>
    </recommendedName>
    <alternativeName>
        <fullName evidence="9">6-O-methylguanine-DNA methyltransferase</fullName>
        <shortName evidence="9">MGMT</shortName>
    </alternativeName>
    <alternativeName>
        <fullName evidence="9">O-6-methylguanine-DNA-alkyltransferase</fullName>
    </alternativeName>
</protein>
<dbReference type="InterPro" id="IPR001497">
    <property type="entry name" value="MethylDNA_cys_MeTrfase_AS"/>
</dbReference>
<dbReference type="InterPro" id="IPR008332">
    <property type="entry name" value="MethylG_MeTrfase_N"/>
</dbReference>
<dbReference type="SUPFAM" id="SSF46767">
    <property type="entry name" value="Methylated DNA-protein cysteine methyltransferase, C-terminal domain"/>
    <property type="match status" value="1"/>
</dbReference>
<feature type="active site" description="Nucleophile; methyl group acceptor" evidence="9">
    <location>
        <position position="153"/>
    </location>
</feature>
<keyword evidence="13" id="KW-1185">Reference proteome</keyword>
<evidence type="ECO:0000313" key="12">
    <source>
        <dbReference type="EMBL" id="MBB6693176.1"/>
    </source>
</evidence>
<comment type="caution">
    <text evidence="12">The sequence shown here is derived from an EMBL/GenBank/DDBJ whole genome shotgun (WGS) entry which is preliminary data.</text>
</comment>
<keyword evidence="3 9" id="KW-0963">Cytoplasm</keyword>
<dbReference type="InterPro" id="IPR023546">
    <property type="entry name" value="MGMT"/>
</dbReference>
<dbReference type="Gene3D" id="3.30.160.70">
    <property type="entry name" value="Methylated DNA-protein cysteine methyltransferase domain"/>
    <property type="match status" value="1"/>
</dbReference>
<dbReference type="GO" id="GO:0032259">
    <property type="term" value="P:methylation"/>
    <property type="evidence" value="ECO:0007669"/>
    <property type="project" value="UniProtKB-KW"/>
</dbReference>
<accession>A0A841TY31</accession>
<evidence type="ECO:0000259" key="10">
    <source>
        <dbReference type="Pfam" id="PF01035"/>
    </source>
</evidence>
<dbReference type="PANTHER" id="PTHR10815">
    <property type="entry name" value="METHYLATED-DNA--PROTEIN-CYSTEINE METHYLTRANSFERASE"/>
    <property type="match status" value="1"/>
</dbReference>
<dbReference type="Pfam" id="PF02870">
    <property type="entry name" value="Methyltransf_1N"/>
    <property type="match status" value="1"/>
</dbReference>
<dbReference type="AlphaFoldDB" id="A0A841TY31"/>
<feature type="domain" description="Methylguanine DNA methyltransferase ribonuclease-like" evidence="11">
    <location>
        <begin position="15"/>
        <end position="98"/>
    </location>
</feature>
<dbReference type="InterPro" id="IPR036631">
    <property type="entry name" value="MGMT_N_sf"/>
</dbReference>
<proteinExistence type="inferred from homology"/>
<evidence type="ECO:0000256" key="9">
    <source>
        <dbReference type="HAMAP-Rule" id="MF_00772"/>
    </source>
</evidence>
<evidence type="ECO:0000256" key="6">
    <source>
        <dbReference type="ARBA" id="ARBA00022763"/>
    </source>
</evidence>